<accession>A0ABX1BPN5</accession>
<feature type="transmembrane region" description="Helical" evidence="1">
    <location>
        <begin position="153"/>
        <end position="171"/>
    </location>
</feature>
<evidence type="ECO:0000313" key="2">
    <source>
        <dbReference type="EMBL" id="NJP99690.1"/>
    </source>
</evidence>
<keyword evidence="1" id="KW-1133">Transmembrane helix</keyword>
<evidence type="ECO:0008006" key="4">
    <source>
        <dbReference type="Google" id="ProtNLM"/>
    </source>
</evidence>
<proteinExistence type="predicted"/>
<feature type="transmembrane region" description="Helical" evidence="1">
    <location>
        <begin position="15"/>
        <end position="35"/>
    </location>
</feature>
<feature type="transmembrane region" description="Helical" evidence="1">
    <location>
        <begin position="55"/>
        <end position="74"/>
    </location>
</feature>
<organism evidence="2 3">
    <name type="scientific">Streptomyces zingiberis</name>
    <dbReference type="NCBI Taxonomy" id="2053010"/>
    <lineage>
        <taxon>Bacteria</taxon>
        <taxon>Bacillati</taxon>
        <taxon>Actinomycetota</taxon>
        <taxon>Actinomycetes</taxon>
        <taxon>Kitasatosporales</taxon>
        <taxon>Streptomycetaceae</taxon>
        <taxon>Streptomyces</taxon>
    </lineage>
</organism>
<comment type="caution">
    <text evidence="2">The sequence shown here is derived from an EMBL/GenBank/DDBJ whole genome shotgun (WGS) entry which is preliminary data.</text>
</comment>
<dbReference type="EMBL" id="JAATEN010000002">
    <property type="protein sequence ID" value="NJP99690.1"/>
    <property type="molecule type" value="Genomic_DNA"/>
</dbReference>
<evidence type="ECO:0000313" key="3">
    <source>
        <dbReference type="Proteomes" id="UP000695264"/>
    </source>
</evidence>
<name>A0ABX1BPN5_9ACTN</name>
<evidence type="ECO:0000256" key="1">
    <source>
        <dbReference type="SAM" id="Phobius"/>
    </source>
</evidence>
<reference evidence="2 3" key="1">
    <citation type="submission" date="2020-03" db="EMBL/GenBank/DDBJ databases">
        <title>WGS of actinomycetes isolated from Thailand.</title>
        <authorList>
            <person name="Thawai C."/>
        </authorList>
    </citation>
    <scope>NUCLEOTIDE SEQUENCE [LARGE SCALE GENOMIC DNA]</scope>
    <source>
        <strain evidence="2 3">PLAI 1-29</strain>
    </source>
</reference>
<sequence>MGDWWYRNIEAPGKLPLLLALAVFVIVFLVTRGVTRMIRAGVGPFRNIGGGRVHVHHMVPGVVLAAVGGFGMAAAPGQGWGRNAMAMVFGAGMGLVMDEFALMLYLTDVYWSPQGRASVEAVVLTAAAVGMVLLGVSPLGVENIGVDQQNGRTVLVLSVVAHFLVVVVAFAKGKLRSGVLGVFLPPVAWIAAVRLARPGSLWAHRRYPEGSRRRRRAGERERRHDARWGRLTSWASDLLAGRPDRG</sequence>
<feature type="transmembrane region" description="Helical" evidence="1">
    <location>
        <begin position="121"/>
        <end position="141"/>
    </location>
</feature>
<keyword evidence="1" id="KW-0472">Membrane</keyword>
<feature type="transmembrane region" description="Helical" evidence="1">
    <location>
        <begin position="86"/>
        <end position="106"/>
    </location>
</feature>
<feature type="transmembrane region" description="Helical" evidence="1">
    <location>
        <begin position="177"/>
        <end position="196"/>
    </location>
</feature>
<gene>
    <name evidence="2" type="ORF">HCK00_03815</name>
</gene>
<dbReference type="RefSeq" id="WP_168100281.1">
    <property type="nucleotide sequence ID" value="NZ_JAATEN010000002.1"/>
</dbReference>
<protein>
    <recommendedName>
        <fullName evidence="4">Integral membrane protein</fullName>
    </recommendedName>
</protein>
<keyword evidence="3" id="KW-1185">Reference proteome</keyword>
<dbReference type="Proteomes" id="UP000695264">
    <property type="component" value="Unassembled WGS sequence"/>
</dbReference>
<keyword evidence="1" id="KW-0812">Transmembrane</keyword>